<evidence type="ECO:0000256" key="1">
    <source>
        <dbReference type="ARBA" id="ARBA00001966"/>
    </source>
</evidence>
<organism evidence="8 9">
    <name type="scientific">Candidatus Scalindua japonica</name>
    <dbReference type="NCBI Taxonomy" id="1284222"/>
    <lineage>
        <taxon>Bacteria</taxon>
        <taxon>Pseudomonadati</taxon>
        <taxon>Planctomycetota</taxon>
        <taxon>Candidatus Brocadiia</taxon>
        <taxon>Candidatus Brocadiales</taxon>
        <taxon>Candidatus Scalinduaceae</taxon>
        <taxon>Candidatus Scalindua</taxon>
    </lineage>
</organism>
<dbReference type="PROSITE" id="PS51332">
    <property type="entry name" value="B12_BINDING"/>
    <property type="match status" value="1"/>
</dbReference>
<dbReference type="SFLD" id="SFLDS00029">
    <property type="entry name" value="Radical_SAM"/>
    <property type="match status" value="1"/>
</dbReference>
<dbReference type="GO" id="GO:0046872">
    <property type="term" value="F:metal ion binding"/>
    <property type="evidence" value="ECO:0007669"/>
    <property type="project" value="UniProtKB-KW"/>
</dbReference>
<dbReference type="SUPFAM" id="SSF102114">
    <property type="entry name" value="Radical SAM enzymes"/>
    <property type="match status" value="1"/>
</dbReference>
<name>A0A286TX35_9BACT</name>
<feature type="domain" description="B12-binding" evidence="6">
    <location>
        <begin position="1"/>
        <end position="119"/>
    </location>
</feature>
<comment type="caution">
    <text evidence="8">The sequence shown here is derived from an EMBL/GenBank/DDBJ whole genome shotgun (WGS) entry which is preliminary data.</text>
</comment>
<dbReference type="SUPFAM" id="SSF52242">
    <property type="entry name" value="Cobalamin (vitamin B12)-binding domain"/>
    <property type="match status" value="1"/>
</dbReference>
<dbReference type="CDD" id="cd02068">
    <property type="entry name" value="radical_SAM_B12_BD"/>
    <property type="match status" value="1"/>
</dbReference>
<evidence type="ECO:0000256" key="3">
    <source>
        <dbReference type="ARBA" id="ARBA00022723"/>
    </source>
</evidence>
<dbReference type="InterPro" id="IPR006638">
    <property type="entry name" value="Elp3/MiaA/NifB-like_rSAM"/>
</dbReference>
<accession>A0A286TX35</accession>
<dbReference type="SFLD" id="SFLDG01082">
    <property type="entry name" value="B12-binding_domain_containing"/>
    <property type="match status" value="1"/>
</dbReference>
<dbReference type="InterPro" id="IPR036724">
    <property type="entry name" value="Cobalamin-bd_sf"/>
</dbReference>
<evidence type="ECO:0000259" key="6">
    <source>
        <dbReference type="PROSITE" id="PS51332"/>
    </source>
</evidence>
<evidence type="ECO:0000313" key="8">
    <source>
        <dbReference type="EMBL" id="GAX60447.1"/>
    </source>
</evidence>
<dbReference type="InterPro" id="IPR051198">
    <property type="entry name" value="BchE-like"/>
</dbReference>
<comment type="cofactor">
    <cofactor evidence="1">
        <name>[4Fe-4S] cluster</name>
        <dbReference type="ChEBI" id="CHEBI:49883"/>
    </cofactor>
</comment>
<dbReference type="GO" id="GO:0051539">
    <property type="term" value="F:4 iron, 4 sulfur cluster binding"/>
    <property type="evidence" value="ECO:0007669"/>
    <property type="project" value="UniProtKB-KW"/>
</dbReference>
<dbReference type="Gene3D" id="3.80.30.20">
    <property type="entry name" value="tm_1862 like domain"/>
    <property type="match status" value="1"/>
</dbReference>
<dbReference type="Gene3D" id="3.40.50.280">
    <property type="entry name" value="Cobalamin-binding domain"/>
    <property type="match status" value="1"/>
</dbReference>
<gene>
    <name evidence="8" type="ORF">SCALIN_C11_0058</name>
</gene>
<dbReference type="InterPro" id="IPR006158">
    <property type="entry name" value="Cobalamin-bd"/>
</dbReference>
<dbReference type="PANTHER" id="PTHR43409:SF16">
    <property type="entry name" value="SLR0320 PROTEIN"/>
    <property type="match status" value="1"/>
</dbReference>
<dbReference type="AlphaFoldDB" id="A0A286TX35"/>
<feature type="domain" description="Radical SAM core" evidence="7">
    <location>
        <begin position="169"/>
        <end position="388"/>
    </location>
</feature>
<dbReference type="EMBL" id="BAOS01000011">
    <property type="protein sequence ID" value="GAX60447.1"/>
    <property type="molecule type" value="Genomic_DNA"/>
</dbReference>
<evidence type="ECO:0000256" key="4">
    <source>
        <dbReference type="ARBA" id="ARBA00023004"/>
    </source>
</evidence>
<dbReference type="InterPro" id="IPR023404">
    <property type="entry name" value="rSAM_horseshoe"/>
</dbReference>
<sequence>MGVLYIATVLQKNGIDAMVLDADIEGLTVKEMVESILSANPDLVGFSIMTPQLMSALDTSALLKKSRPYLPIVLGGAHISSTLDDTFSFADCFDFAVYGEGEMTMVEVIKRMKQGKTHEYLNGIQGVIYRDKDGTVRTNPPRPWIADIDTLPPINYKLIDITRYRIPTMTGRYVVAMLSSRGCPFKCTFCDAPTTTGKKVRFHSIKRAVKDIKHNYDNFGVRNFTFRDSTFTVKRSWVVEFCEAVIKSGMKISWRCGTRVNLVDEELLKLMKRAGCHIINFGVESGHPQILNKMKKEVEIDQIYRAHELTRKYGIRTYATFVIGSPGETDETMRATLKVALGIRTSLAMFFIAVAYPGTDMYEKAVEEGVVEPRWWAKQTWDPKLHSAFQKRWGWTADAGAIKIPGFDAEAWQKCATRAFYMRPRFVWDTLIFTLKNPYFLKHLINLSTELLPFYKIPLLFQKTNINKEYHSHSKCPSAPTVDYYNRKDVDSKQKI</sequence>
<dbReference type="GO" id="GO:0031419">
    <property type="term" value="F:cobalamin binding"/>
    <property type="evidence" value="ECO:0007669"/>
    <property type="project" value="InterPro"/>
</dbReference>
<dbReference type="Pfam" id="PF04055">
    <property type="entry name" value="Radical_SAM"/>
    <property type="match status" value="1"/>
</dbReference>
<keyword evidence="4" id="KW-0408">Iron</keyword>
<evidence type="ECO:0000256" key="5">
    <source>
        <dbReference type="ARBA" id="ARBA00023014"/>
    </source>
</evidence>
<evidence type="ECO:0000256" key="2">
    <source>
        <dbReference type="ARBA" id="ARBA00022691"/>
    </source>
</evidence>
<proteinExistence type="predicted"/>
<dbReference type="InterPro" id="IPR034466">
    <property type="entry name" value="Methyltransferase_Class_B"/>
</dbReference>
<keyword evidence="3" id="KW-0479">Metal-binding</keyword>
<reference evidence="9" key="1">
    <citation type="journal article" date="2017" name="Environ. Microbiol. Rep.">
        <title>Genetic Diversity of Marine Anaerobic Ammonium-Oxidizing Bacteria as Revealed by Genomic and Proteomic Analyses of 'Candidatus Scalindua japonica'.</title>
        <authorList>
            <person name="Oshiki M."/>
            <person name="Mizuto K."/>
            <person name="Kimura Z."/>
            <person name="Kindaichi T."/>
            <person name="Satoh H."/>
            <person name="Okabe S."/>
        </authorList>
    </citation>
    <scope>NUCLEOTIDE SEQUENCE [LARGE SCALE GENOMIC DNA]</scope>
    <source>
        <strain evidence="9">husup-a2</strain>
    </source>
</reference>
<dbReference type="Proteomes" id="UP000218542">
    <property type="component" value="Unassembled WGS sequence"/>
</dbReference>
<dbReference type="InterPro" id="IPR058240">
    <property type="entry name" value="rSAM_sf"/>
</dbReference>
<protein>
    <submittedName>
        <fullName evidence="8">Fe-S oxidoreductase</fullName>
    </submittedName>
</protein>
<keyword evidence="9" id="KW-1185">Reference proteome</keyword>
<keyword evidence="2" id="KW-0949">S-adenosyl-L-methionine</keyword>
<dbReference type="GO" id="GO:0005829">
    <property type="term" value="C:cytosol"/>
    <property type="evidence" value="ECO:0007669"/>
    <property type="project" value="TreeGrafter"/>
</dbReference>
<keyword evidence="5" id="KW-0411">Iron-sulfur</keyword>
<evidence type="ECO:0000259" key="7">
    <source>
        <dbReference type="PROSITE" id="PS51918"/>
    </source>
</evidence>
<dbReference type="GO" id="GO:0003824">
    <property type="term" value="F:catalytic activity"/>
    <property type="evidence" value="ECO:0007669"/>
    <property type="project" value="InterPro"/>
</dbReference>
<dbReference type="InterPro" id="IPR007197">
    <property type="entry name" value="rSAM"/>
</dbReference>
<dbReference type="SFLD" id="SFLDG01123">
    <property type="entry name" value="methyltransferase_(Class_B)"/>
    <property type="match status" value="1"/>
</dbReference>
<evidence type="ECO:0000313" key="9">
    <source>
        <dbReference type="Proteomes" id="UP000218542"/>
    </source>
</evidence>
<dbReference type="PROSITE" id="PS51918">
    <property type="entry name" value="RADICAL_SAM"/>
    <property type="match status" value="1"/>
</dbReference>
<dbReference type="Pfam" id="PF02310">
    <property type="entry name" value="B12-binding"/>
    <property type="match status" value="1"/>
</dbReference>
<dbReference type="SMART" id="SM00729">
    <property type="entry name" value="Elp3"/>
    <property type="match status" value="1"/>
</dbReference>
<dbReference type="CDD" id="cd01335">
    <property type="entry name" value="Radical_SAM"/>
    <property type="match status" value="1"/>
</dbReference>
<dbReference type="PANTHER" id="PTHR43409">
    <property type="entry name" value="ANAEROBIC MAGNESIUM-PROTOPORPHYRIN IX MONOMETHYL ESTER CYCLASE-RELATED"/>
    <property type="match status" value="1"/>
</dbReference>